<gene>
    <name evidence="2" type="ORF">VNI00_010261</name>
</gene>
<keyword evidence="1" id="KW-0812">Transmembrane</keyword>
<protein>
    <recommendedName>
        <fullName evidence="4">Transmembrane protein</fullName>
    </recommendedName>
</protein>
<evidence type="ECO:0000256" key="1">
    <source>
        <dbReference type="SAM" id="Phobius"/>
    </source>
</evidence>
<evidence type="ECO:0008006" key="4">
    <source>
        <dbReference type="Google" id="ProtNLM"/>
    </source>
</evidence>
<proteinExistence type="predicted"/>
<feature type="transmembrane region" description="Helical" evidence="1">
    <location>
        <begin position="317"/>
        <end position="339"/>
    </location>
</feature>
<dbReference type="Gene3D" id="2.60.120.260">
    <property type="entry name" value="Galactose-binding domain-like"/>
    <property type="match status" value="1"/>
</dbReference>
<evidence type="ECO:0000313" key="3">
    <source>
        <dbReference type="Proteomes" id="UP001383192"/>
    </source>
</evidence>
<dbReference type="Proteomes" id="UP001383192">
    <property type="component" value="Unassembled WGS sequence"/>
</dbReference>
<dbReference type="EMBL" id="JAYKXP010000040">
    <property type="protein sequence ID" value="KAK7039091.1"/>
    <property type="molecule type" value="Genomic_DNA"/>
</dbReference>
<sequence length="450" mass="50112">MSYRTDTQYPRRVIVDDTDPRIQYVGDWTLDVGSFDNLSIFGPPYNHTLHGTQQNGASFLFEFEGEFVQARGAFDNRKTPLARQPLQFAQWFCQVDGHNMSYYETPEVQVKTHVVLCEQEALTLGQKHILNLTVINPDTQMLWVDEIEYQPVDGANLQNEVLKVDSSDPSVTYRNSSGEWDTFMDICNFTSLTGSIAELSFTGTQVALYGVHTGPNQEQSHASYHIDNSKETPFDTPEISTVKDGVNLNQLIFVTPKLELDSHKMVIRFEGQQTSTQALYIDYFYVTTGENTTQLNTGGNEIPNAEFGQSKTPPGPIIGGVLGGVVGLLLVVGIILLALRRQRKGRSGRPGSFDHEIIFASPDIFFPSSTSNQGITSEPLMISKFDGSPPFTPYSVTEMSVLSNGSWKDIKTAQRNTVAGRVVEMRHQDSGIRYSQQPTVVDIPPNYSVQ</sequence>
<reference evidence="2 3" key="1">
    <citation type="submission" date="2024-01" db="EMBL/GenBank/DDBJ databases">
        <title>A draft genome for a cacao thread blight-causing isolate of Paramarasmius palmivorus.</title>
        <authorList>
            <person name="Baruah I.K."/>
            <person name="Bukari Y."/>
            <person name="Amoako-Attah I."/>
            <person name="Meinhardt L.W."/>
            <person name="Bailey B.A."/>
            <person name="Cohen S.P."/>
        </authorList>
    </citation>
    <scope>NUCLEOTIDE SEQUENCE [LARGE SCALE GENOMIC DNA]</scope>
    <source>
        <strain evidence="2 3">GH-12</strain>
    </source>
</reference>
<comment type="caution">
    <text evidence="2">The sequence shown here is derived from an EMBL/GenBank/DDBJ whole genome shotgun (WGS) entry which is preliminary data.</text>
</comment>
<accession>A0AAW0CMD2</accession>
<dbReference type="AlphaFoldDB" id="A0AAW0CMD2"/>
<organism evidence="2 3">
    <name type="scientific">Paramarasmius palmivorus</name>
    <dbReference type="NCBI Taxonomy" id="297713"/>
    <lineage>
        <taxon>Eukaryota</taxon>
        <taxon>Fungi</taxon>
        <taxon>Dikarya</taxon>
        <taxon>Basidiomycota</taxon>
        <taxon>Agaricomycotina</taxon>
        <taxon>Agaricomycetes</taxon>
        <taxon>Agaricomycetidae</taxon>
        <taxon>Agaricales</taxon>
        <taxon>Marasmiineae</taxon>
        <taxon>Marasmiaceae</taxon>
        <taxon>Paramarasmius</taxon>
    </lineage>
</organism>
<name>A0AAW0CMD2_9AGAR</name>
<keyword evidence="3" id="KW-1185">Reference proteome</keyword>
<keyword evidence="1" id="KW-0472">Membrane</keyword>
<evidence type="ECO:0000313" key="2">
    <source>
        <dbReference type="EMBL" id="KAK7039091.1"/>
    </source>
</evidence>
<keyword evidence="1" id="KW-1133">Transmembrane helix</keyword>